<dbReference type="EMBL" id="LNTA01000106">
    <property type="protein sequence ID" value="KWV14235.1"/>
    <property type="molecule type" value="Genomic_DNA"/>
</dbReference>
<organism evidence="2 3">
    <name type="scientific">Xanthomonas campestris pv. translucens</name>
    <dbReference type="NCBI Taxonomy" id="343"/>
    <lineage>
        <taxon>Bacteria</taxon>
        <taxon>Pseudomonadati</taxon>
        <taxon>Pseudomonadota</taxon>
        <taxon>Gammaproteobacteria</taxon>
        <taxon>Lysobacterales</taxon>
        <taxon>Lysobacteraceae</taxon>
        <taxon>Xanthomonas</taxon>
        <taxon>Xanthomonas translucens group</taxon>
    </lineage>
</organism>
<dbReference type="AlphaFoldDB" id="A0A109HL98"/>
<feature type="compositionally biased region" description="Low complexity" evidence="1">
    <location>
        <begin position="70"/>
        <end position="84"/>
    </location>
</feature>
<evidence type="ECO:0000313" key="2">
    <source>
        <dbReference type="EMBL" id="KWV14235.1"/>
    </source>
</evidence>
<evidence type="ECO:0000313" key="3">
    <source>
        <dbReference type="Proteomes" id="UP000055854"/>
    </source>
</evidence>
<dbReference type="Proteomes" id="UP000055854">
    <property type="component" value="Unassembled WGS sequence"/>
</dbReference>
<feature type="region of interest" description="Disordered" evidence="1">
    <location>
        <begin position="54"/>
        <end position="94"/>
    </location>
</feature>
<reference evidence="2 3" key="1">
    <citation type="submission" date="2015-11" db="EMBL/GenBank/DDBJ databases">
        <title>Long Read and Single Molecule DNA Sequencing Simplifies Genome Assembly and TAL Effector Gene Analysis of Xanthomonas translucens.</title>
        <authorList>
            <person name="Peng Z."/>
            <person name="Hu Y."/>
            <person name="Xie J."/>
            <person name="Potnis N."/>
            <person name="Akhunova A."/>
            <person name="Jones J."/>
            <person name="Liu Z."/>
            <person name="White F."/>
            <person name="Liu S."/>
        </authorList>
    </citation>
    <scope>NUCLEOTIDE SEQUENCE [LARGE SCALE GENOMIC DNA]</scope>
    <source>
        <strain evidence="2 3">B1</strain>
    </source>
</reference>
<comment type="caution">
    <text evidence="2">The sequence shown here is derived from an EMBL/GenBank/DDBJ whole genome shotgun (WGS) entry which is preliminary data.</text>
</comment>
<gene>
    <name evidence="2" type="ORF">ATB53_14125</name>
</gene>
<evidence type="ECO:0000256" key="1">
    <source>
        <dbReference type="SAM" id="MobiDB-lite"/>
    </source>
</evidence>
<proteinExistence type="predicted"/>
<name>A0A109HL98_XANCT</name>
<protein>
    <submittedName>
        <fullName evidence="2">Uncharacterized protein</fullName>
    </submittedName>
</protein>
<accession>A0A109HL98</accession>
<sequence>MINELHDDDATAAGDTGEGVEIVATAGESLSGSKIHLYNGSPRPPRQRRRLCHHRGAGRQPGQLSRISGAPTAARRVPQAPRVALSDPQALAPH</sequence>
<feature type="region of interest" description="Disordered" evidence="1">
    <location>
        <begin position="1"/>
        <end position="20"/>
    </location>
</feature>